<dbReference type="Proteomes" id="UP000562984">
    <property type="component" value="Unassembled WGS sequence"/>
</dbReference>
<name>A0A849A7D5_9ACTN</name>
<dbReference type="InterPro" id="IPR007173">
    <property type="entry name" value="ALO_C"/>
</dbReference>
<dbReference type="InterPro" id="IPR016171">
    <property type="entry name" value="Vanillyl_alc_oxidase_C-sub2"/>
</dbReference>
<dbReference type="PANTHER" id="PTHR43762">
    <property type="entry name" value="L-GULONOLACTONE OXIDASE"/>
    <property type="match status" value="1"/>
</dbReference>
<evidence type="ECO:0000313" key="3">
    <source>
        <dbReference type="EMBL" id="NNG34410.1"/>
    </source>
</evidence>
<organism evidence="3 4">
    <name type="scientific">Nakamurella aerolata</name>
    <dbReference type="NCBI Taxonomy" id="1656892"/>
    <lineage>
        <taxon>Bacteria</taxon>
        <taxon>Bacillati</taxon>
        <taxon>Actinomycetota</taxon>
        <taxon>Actinomycetes</taxon>
        <taxon>Nakamurellales</taxon>
        <taxon>Nakamurellaceae</taxon>
        <taxon>Nakamurella</taxon>
    </lineage>
</organism>
<keyword evidence="1" id="KW-0560">Oxidoreductase</keyword>
<dbReference type="GO" id="GO:0016020">
    <property type="term" value="C:membrane"/>
    <property type="evidence" value="ECO:0007669"/>
    <property type="project" value="InterPro"/>
</dbReference>
<dbReference type="RefSeq" id="WP_171198051.1">
    <property type="nucleotide sequence ID" value="NZ_JABEND010000001.1"/>
</dbReference>
<dbReference type="Gene3D" id="3.30.70.2530">
    <property type="match status" value="1"/>
</dbReference>
<evidence type="ECO:0000313" key="4">
    <source>
        <dbReference type="Proteomes" id="UP000562984"/>
    </source>
</evidence>
<dbReference type="InterPro" id="IPR010031">
    <property type="entry name" value="FAD_lactone_oxidase-like"/>
</dbReference>
<dbReference type="InterPro" id="IPR006094">
    <property type="entry name" value="Oxid_FAD_bind_N"/>
</dbReference>
<dbReference type="InterPro" id="IPR016166">
    <property type="entry name" value="FAD-bd_PCMH"/>
</dbReference>
<dbReference type="Gene3D" id="1.10.45.10">
    <property type="entry name" value="Vanillyl-alcohol Oxidase, Chain A, domain 4"/>
    <property type="match status" value="1"/>
</dbReference>
<dbReference type="Gene3D" id="3.30.465.10">
    <property type="match status" value="1"/>
</dbReference>
<proteinExistence type="predicted"/>
<dbReference type="Pfam" id="PF04030">
    <property type="entry name" value="ALO"/>
    <property type="match status" value="1"/>
</dbReference>
<protein>
    <submittedName>
        <fullName evidence="3">FAD-binding protein</fullName>
    </submittedName>
</protein>
<dbReference type="GO" id="GO:0080049">
    <property type="term" value="F:L-gulono-1,4-lactone dehydrogenase activity"/>
    <property type="evidence" value="ECO:0007669"/>
    <property type="project" value="TreeGrafter"/>
</dbReference>
<keyword evidence="4" id="KW-1185">Reference proteome</keyword>
<dbReference type="GO" id="GO:0071949">
    <property type="term" value="F:FAD binding"/>
    <property type="evidence" value="ECO:0007669"/>
    <property type="project" value="InterPro"/>
</dbReference>
<dbReference type="PROSITE" id="PS51387">
    <property type="entry name" value="FAD_PCMH"/>
    <property type="match status" value="1"/>
</dbReference>
<dbReference type="Pfam" id="PF01565">
    <property type="entry name" value="FAD_binding_4"/>
    <property type="match status" value="1"/>
</dbReference>
<dbReference type="InterPro" id="IPR036318">
    <property type="entry name" value="FAD-bd_PCMH-like_sf"/>
</dbReference>
<dbReference type="PANTHER" id="PTHR43762:SF1">
    <property type="entry name" value="D-ARABINONO-1,4-LACTONE OXIDASE"/>
    <property type="match status" value="1"/>
</dbReference>
<feature type="domain" description="FAD-binding PCMH-type" evidence="2">
    <location>
        <begin position="10"/>
        <end position="179"/>
    </location>
</feature>
<gene>
    <name evidence="3" type="ORF">HKD39_01470</name>
</gene>
<dbReference type="AlphaFoldDB" id="A0A849A7D5"/>
<dbReference type="PIRSF" id="PIRSF000136">
    <property type="entry name" value="LGO_GLO"/>
    <property type="match status" value="1"/>
</dbReference>
<sequence>MRHTNWAGNYRYRAAALAEPTTAAQLRDLLADTGPAAGRLRVAATGHTFNDLPDTTGTLLTLRSLPRVCEVDTAARTVRIDGGASYGEIAPAVQAAGLALPNLASLPHISVAGAIATGTHGSGVGNKMLADAVVGFEVLTADGELRQVGRDDDPDFPALATHLGAFGVITALTLRLEPTFDVATTVYLGLPWDRLTTEFAQIAAGGYSVSVLPQWTQDGAAPESMAFVKRRFPAVAREETPRGVTDSAAAASTPDFFGGRPADRMMHLTPGVDPSACTPQLGDVGPWHLRLAHFRLEATPSSGDELQTEYLMPIGNAAAALEQLRQLGGRLPALATTTEVRTVAADDFWLSPAYQTDSVAVHFTWKPDQPGVQALLPELEARLGPLGARPHWGKLFATPADRLNQLYPRFGDAADAVQRWDPNGRFSNDFLRRVGLRID</sequence>
<evidence type="ECO:0000259" key="2">
    <source>
        <dbReference type="PROSITE" id="PS51387"/>
    </source>
</evidence>
<dbReference type="InterPro" id="IPR016169">
    <property type="entry name" value="FAD-bd_PCMH_sub2"/>
</dbReference>
<reference evidence="3 4" key="1">
    <citation type="submission" date="2020-05" db="EMBL/GenBank/DDBJ databases">
        <title>Nakamurella sp. DB0629 isolated from air conditioner.</title>
        <authorList>
            <person name="Kim D.H."/>
            <person name="Kim D.-U."/>
        </authorList>
    </citation>
    <scope>NUCLEOTIDE SEQUENCE [LARGE SCALE GENOMIC DNA]</scope>
    <source>
        <strain evidence="3 4">DB0629</strain>
    </source>
</reference>
<comment type="caution">
    <text evidence="3">The sequence shown here is derived from an EMBL/GenBank/DDBJ whole genome shotgun (WGS) entry which is preliminary data.</text>
</comment>
<dbReference type="Gene3D" id="3.30.70.2520">
    <property type="match status" value="1"/>
</dbReference>
<dbReference type="SUPFAM" id="SSF56176">
    <property type="entry name" value="FAD-binding/transporter-associated domain-like"/>
    <property type="match status" value="1"/>
</dbReference>
<dbReference type="Gene3D" id="3.30.43.10">
    <property type="entry name" value="Uridine Diphospho-n-acetylenolpyruvylglucosamine Reductase, domain 2"/>
    <property type="match status" value="1"/>
</dbReference>
<accession>A0A849A7D5</accession>
<evidence type="ECO:0000256" key="1">
    <source>
        <dbReference type="ARBA" id="ARBA00023002"/>
    </source>
</evidence>
<dbReference type="EMBL" id="JABEND010000001">
    <property type="protein sequence ID" value="NNG34410.1"/>
    <property type="molecule type" value="Genomic_DNA"/>
</dbReference>
<dbReference type="InterPro" id="IPR016167">
    <property type="entry name" value="FAD-bd_PCMH_sub1"/>
</dbReference>
<dbReference type="GO" id="GO:0003885">
    <property type="term" value="F:D-arabinono-1,4-lactone oxidase activity"/>
    <property type="evidence" value="ECO:0007669"/>
    <property type="project" value="InterPro"/>
</dbReference>